<protein>
    <submittedName>
        <fullName evidence="4">Predicted methyltransferase, contains TPR repeat</fullName>
    </submittedName>
</protein>
<name>A0A1M7S0H5_9RHOB</name>
<organism evidence="4 5">
    <name type="scientific">Oceanicella actignis</name>
    <dbReference type="NCBI Taxonomy" id="1189325"/>
    <lineage>
        <taxon>Bacteria</taxon>
        <taxon>Pseudomonadati</taxon>
        <taxon>Pseudomonadota</taxon>
        <taxon>Alphaproteobacteria</taxon>
        <taxon>Rhodobacterales</taxon>
        <taxon>Paracoccaceae</taxon>
        <taxon>Oceanicella</taxon>
    </lineage>
</organism>
<evidence type="ECO:0000313" key="4">
    <source>
        <dbReference type="EMBL" id="SHN51995.1"/>
    </source>
</evidence>
<keyword evidence="4" id="KW-0489">Methyltransferase</keyword>
<feature type="domain" description="Methyltransferase type 12" evidence="3">
    <location>
        <begin position="143"/>
        <end position="239"/>
    </location>
</feature>
<dbReference type="STRING" id="1189325.SAMN04488119_102132"/>
<evidence type="ECO:0000256" key="2">
    <source>
        <dbReference type="SAM" id="MobiDB-lite"/>
    </source>
</evidence>
<dbReference type="PANTHER" id="PTHR43861">
    <property type="entry name" value="TRANS-ACONITATE 2-METHYLTRANSFERASE-RELATED"/>
    <property type="match status" value="1"/>
</dbReference>
<proteinExistence type="predicted"/>
<keyword evidence="1" id="KW-0802">TPR repeat</keyword>
<dbReference type="GO" id="GO:0008168">
    <property type="term" value="F:methyltransferase activity"/>
    <property type="evidence" value="ECO:0007669"/>
    <property type="project" value="UniProtKB-KW"/>
</dbReference>
<dbReference type="EMBL" id="FRDL01000001">
    <property type="protein sequence ID" value="SHN51995.1"/>
    <property type="molecule type" value="Genomic_DNA"/>
</dbReference>
<dbReference type="Pfam" id="PF08242">
    <property type="entry name" value="Methyltransf_12"/>
    <property type="match status" value="1"/>
</dbReference>
<dbReference type="AlphaFoldDB" id="A0A1M7S0H5"/>
<dbReference type="InterPro" id="IPR013217">
    <property type="entry name" value="Methyltransf_12"/>
</dbReference>
<reference evidence="4 5" key="1">
    <citation type="submission" date="2016-12" db="EMBL/GenBank/DDBJ databases">
        <authorList>
            <person name="Song W.-J."/>
            <person name="Kurnit D.M."/>
        </authorList>
    </citation>
    <scope>NUCLEOTIDE SEQUENCE [LARGE SCALE GENOMIC DNA]</scope>
    <source>
        <strain evidence="4 5">CGMCC 1.10808</strain>
    </source>
</reference>
<dbReference type="Gene3D" id="3.40.50.150">
    <property type="entry name" value="Vaccinia Virus protein VP39"/>
    <property type="match status" value="1"/>
</dbReference>
<evidence type="ECO:0000256" key="1">
    <source>
        <dbReference type="PROSITE-ProRule" id="PRU00339"/>
    </source>
</evidence>
<dbReference type="GO" id="GO:0032259">
    <property type="term" value="P:methylation"/>
    <property type="evidence" value="ECO:0007669"/>
    <property type="project" value="UniProtKB-KW"/>
</dbReference>
<evidence type="ECO:0000313" key="5">
    <source>
        <dbReference type="Proteomes" id="UP000184066"/>
    </source>
</evidence>
<dbReference type="CDD" id="cd02440">
    <property type="entry name" value="AdoMet_MTases"/>
    <property type="match status" value="1"/>
</dbReference>
<dbReference type="Proteomes" id="UP000184066">
    <property type="component" value="Unassembled WGS sequence"/>
</dbReference>
<keyword evidence="5" id="KW-1185">Reference proteome</keyword>
<feature type="region of interest" description="Disordered" evidence="2">
    <location>
        <begin position="1"/>
        <end position="37"/>
    </location>
</feature>
<feature type="repeat" description="TPR" evidence="1">
    <location>
        <begin position="42"/>
        <end position="75"/>
    </location>
</feature>
<sequence length="309" mass="33139">MTDPRSGPDDPRREAGREAQAESGAEGPPDRAVPPPVDEEALARAYEAGLAAEKRGAPDEAARFYREALRLDPADRCGVSVRLAAIGRADPPPGAPPAYVETLFDQHAEIFDAALVGALSYRAPMLLRDRLERLAPGPYARMLDLGCGTGLAGEALRDLCARIDGVDLSAGMLELADERGAYDELYMGEAVEFLRAPDEAPEDESQWDLIVATDVLPYMGDVAPLLEAAAAVAAPGAVLALTTETPPPDLAPERGWLVAPNHRYAHRESYLRAALAEAGFSPFHVEDIVVRTNEGRPEPGQLFLARREG</sequence>
<dbReference type="OrthoDB" id="9765084at2"/>
<keyword evidence="4" id="KW-0808">Transferase</keyword>
<evidence type="ECO:0000259" key="3">
    <source>
        <dbReference type="Pfam" id="PF08242"/>
    </source>
</evidence>
<accession>A0A1M7S0H5</accession>
<dbReference type="InterPro" id="IPR029063">
    <property type="entry name" value="SAM-dependent_MTases_sf"/>
</dbReference>
<dbReference type="InterPro" id="IPR019734">
    <property type="entry name" value="TPR_rpt"/>
</dbReference>
<dbReference type="PROSITE" id="PS50005">
    <property type="entry name" value="TPR"/>
    <property type="match status" value="1"/>
</dbReference>
<gene>
    <name evidence="4" type="ORF">SAMN05216200_101386</name>
</gene>
<dbReference type="RefSeq" id="WP_083581078.1">
    <property type="nucleotide sequence ID" value="NZ_FOHL01000002.1"/>
</dbReference>
<dbReference type="SUPFAM" id="SSF53335">
    <property type="entry name" value="S-adenosyl-L-methionine-dependent methyltransferases"/>
    <property type="match status" value="1"/>
</dbReference>
<feature type="compositionally biased region" description="Basic and acidic residues" evidence="2">
    <location>
        <begin position="1"/>
        <end position="20"/>
    </location>
</feature>